<comment type="caution">
    <text evidence="3">The sequence shown here is derived from an EMBL/GenBank/DDBJ whole genome shotgun (WGS) entry which is preliminary data.</text>
</comment>
<keyword evidence="1 2" id="KW-0732">Signal</keyword>
<gene>
    <name evidence="3" type="ORF">HNR75_002407</name>
</gene>
<organism evidence="3 4">
    <name type="scientific">Tolumonas osonensis</name>
    <dbReference type="NCBI Taxonomy" id="675874"/>
    <lineage>
        <taxon>Bacteria</taxon>
        <taxon>Pseudomonadati</taxon>
        <taxon>Pseudomonadota</taxon>
        <taxon>Gammaproteobacteria</taxon>
        <taxon>Aeromonadales</taxon>
        <taxon>Aeromonadaceae</taxon>
        <taxon>Tolumonas</taxon>
    </lineage>
</organism>
<dbReference type="Pfam" id="PF03480">
    <property type="entry name" value="DctP"/>
    <property type="match status" value="1"/>
</dbReference>
<dbReference type="InterPro" id="IPR018389">
    <property type="entry name" value="DctP_fam"/>
</dbReference>
<dbReference type="RefSeq" id="WP_188027200.1">
    <property type="nucleotide sequence ID" value="NZ_JACHGR010000008.1"/>
</dbReference>
<dbReference type="PIRSF" id="PIRSF006470">
    <property type="entry name" value="DctB"/>
    <property type="match status" value="1"/>
</dbReference>
<evidence type="ECO:0000313" key="4">
    <source>
        <dbReference type="Proteomes" id="UP000585721"/>
    </source>
</evidence>
<dbReference type="CDD" id="cd13671">
    <property type="entry name" value="PBP2_TRAP_SBP_like_3"/>
    <property type="match status" value="1"/>
</dbReference>
<protein>
    <submittedName>
        <fullName evidence="3">Tripartite ATP-independent transporter DctP family solute receptor</fullName>
    </submittedName>
</protein>
<dbReference type="SUPFAM" id="SSF53850">
    <property type="entry name" value="Periplasmic binding protein-like II"/>
    <property type="match status" value="1"/>
</dbReference>
<feature type="signal peptide" evidence="2">
    <location>
        <begin position="1"/>
        <end position="27"/>
    </location>
</feature>
<feature type="chain" id="PRO_5032315235" evidence="2">
    <location>
        <begin position="28"/>
        <end position="331"/>
    </location>
</feature>
<dbReference type="NCBIfam" id="NF037995">
    <property type="entry name" value="TRAP_S1"/>
    <property type="match status" value="1"/>
</dbReference>
<evidence type="ECO:0000256" key="1">
    <source>
        <dbReference type="ARBA" id="ARBA00022729"/>
    </source>
</evidence>
<evidence type="ECO:0000313" key="3">
    <source>
        <dbReference type="EMBL" id="MBB6056469.1"/>
    </source>
</evidence>
<accession>A0A841GET4</accession>
<keyword evidence="4" id="KW-1185">Reference proteome</keyword>
<keyword evidence="3" id="KW-0675">Receptor</keyword>
<dbReference type="InterPro" id="IPR038404">
    <property type="entry name" value="TRAP_DctP_sf"/>
</dbReference>
<dbReference type="EMBL" id="JACHGR010000008">
    <property type="protein sequence ID" value="MBB6056469.1"/>
    <property type="molecule type" value="Genomic_DNA"/>
</dbReference>
<dbReference type="NCBIfam" id="TIGR00787">
    <property type="entry name" value="dctP"/>
    <property type="match status" value="1"/>
</dbReference>
<dbReference type="GO" id="GO:0030246">
    <property type="term" value="F:carbohydrate binding"/>
    <property type="evidence" value="ECO:0007669"/>
    <property type="project" value="TreeGrafter"/>
</dbReference>
<dbReference type="Gene3D" id="3.40.190.170">
    <property type="entry name" value="Bacterial extracellular solute-binding protein, family 7"/>
    <property type="match status" value="1"/>
</dbReference>
<dbReference type="AlphaFoldDB" id="A0A841GET4"/>
<evidence type="ECO:0000256" key="2">
    <source>
        <dbReference type="SAM" id="SignalP"/>
    </source>
</evidence>
<sequence>MTLKLKTLAASLLLAAPMAMVSFSSLAVERVTLKLAHNLDNSHVVHKALAEMAKEIDTASEGKMKLRIYPGGQMGGPRETLEMLQNGALDMTKASASEMEPFAPAYSIFSLPYLFKNDKHFTNVLYGQVGQEMMQETRDKGFISLASYVAGTRSFYANKAIHTPADMKGLKIRVVATPTTIKLIELLGAAPAPIPFGEVYTALQQGVIDGAENNEPSYVQTRHVEVAKFYAEDQHTAVPDYLVVSTKVWDALSDEQRNIITTAAKHSEEYEQKLWADEVAASRKKAQENGATFIQVDKEAFRNVLTPLYDDFKNDPQRAEWLKKIEAVSDQ</sequence>
<dbReference type="PANTHER" id="PTHR33376">
    <property type="match status" value="1"/>
</dbReference>
<dbReference type="GO" id="GO:0055085">
    <property type="term" value="P:transmembrane transport"/>
    <property type="evidence" value="ECO:0007669"/>
    <property type="project" value="InterPro"/>
</dbReference>
<reference evidence="3 4" key="1">
    <citation type="submission" date="2020-08" db="EMBL/GenBank/DDBJ databases">
        <title>Genomic Encyclopedia of Type Strains, Phase IV (KMG-IV): sequencing the most valuable type-strain genomes for metagenomic binning, comparative biology and taxonomic classification.</title>
        <authorList>
            <person name="Goeker M."/>
        </authorList>
    </citation>
    <scope>NUCLEOTIDE SEQUENCE [LARGE SCALE GENOMIC DNA]</scope>
    <source>
        <strain evidence="3 4">DSM 22975</strain>
    </source>
</reference>
<dbReference type="PANTHER" id="PTHR33376:SF2">
    <property type="entry name" value="DICARBOXYLATE-BINDING PERIPLASMIC PROTEIN"/>
    <property type="match status" value="1"/>
</dbReference>
<proteinExistence type="predicted"/>
<name>A0A841GET4_9GAMM</name>
<dbReference type="GO" id="GO:0030288">
    <property type="term" value="C:outer membrane-bounded periplasmic space"/>
    <property type="evidence" value="ECO:0007669"/>
    <property type="project" value="InterPro"/>
</dbReference>
<dbReference type="Proteomes" id="UP000585721">
    <property type="component" value="Unassembled WGS sequence"/>
</dbReference>
<dbReference type="InterPro" id="IPR004682">
    <property type="entry name" value="TRAP_DctP"/>
</dbReference>